<sequence length="152" mass="17689">MSTTSQDSTNKSWCPDNGFCELEILVDKHLHLKKDAFGMSYVEISEGNKIILKFEYKRKASSDLSDSNYREEVFIILNPKELELETKDFKRVQVIFGRWCFCKGQAGNFRITKGSLLIKKINDYNYHLNLKFNLDEIPHEISGITHVFNLSM</sequence>
<evidence type="ECO:0000313" key="2">
    <source>
        <dbReference type="Proteomes" id="UP000295814"/>
    </source>
</evidence>
<keyword evidence="2" id="KW-1185">Reference proteome</keyword>
<evidence type="ECO:0000313" key="1">
    <source>
        <dbReference type="EMBL" id="TWO32267.1"/>
    </source>
</evidence>
<proteinExistence type="predicted"/>
<dbReference type="EMBL" id="SMZJ02000005">
    <property type="protein sequence ID" value="TWO32267.1"/>
    <property type="molecule type" value="Genomic_DNA"/>
</dbReference>
<dbReference type="AlphaFoldDB" id="A0A562YCT1"/>
<reference evidence="1 2" key="1">
    <citation type="submission" date="2019-07" db="EMBL/GenBank/DDBJ databases">
        <title>Seonamhaeicola sp. W255 draft genome.</title>
        <authorList>
            <person name="Zhang X.-Y."/>
            <person name="Zhang R."/>
            <person name="Zhong Y.-L."/>
            <person name="Du Z.-J."/>
        </authorList>
    </citation>
    <scope>NUCLEOTIDE SEQUENCE [LARGE SCALE GENOMIC DNA]</scope>
    <source>
        <strain evidence="1 2">W255</strain>
    </source>
</reference>
<gene>
    <name evidence="1" type="ORF">E1J38_010630</name>
</gene>
<accession>A0A562YCT1</accession>
<dbReference type="OrthoDB" id="1447646at2"/>
<name>A0A562YCT1_9FLAO</name>
<dbReference type="Proteomes" id="UP000295814">
    <property type="component" value="Unassembled WGS sequence"/>
</dbReference>
<organism evidence="1 2">
    <name type="scientific">Seonamhaeicola sediminis</name>
    <dbReference type="NCBI Taxonomy" id="2528206"/>
    <lineage>
        <taxon>Bacteria</taxon>
        <taxon>Pseudomonadati</taxon>
        <taxon>Bacteroidota</taxon>
        <taxon>Flavobacteriia</taxon>
        <taxon>Flavobacteriales</taxon>
        <taxon>Flavobacteriaceae</taxon>
    </lineage>
</organism>
<protein>
    <submittedName>
        <fullName evidence="1">Uncharacterized protein</fullName>
    </submittedName>
</protein>
<comment type="caution">
    <text evidence="1">The sequence shown here is derived from an EMBL/GenBank/DDBJ whole genome shotgun (WGS) entry which is preliminary data.</text>
</comment>